<organism evidence="2 3">
    <name type="scientific">Algoriphagus yeomjeoni</name>
    <dbReference type="NCBI Taxonomy" id="291403"/>
    <lineage>
        <taxon>Bacteria</taxon>
        <taxon>Pseudomonadati</taxon>
        <taxon>Bacteroidota</taxon>
        <taxon>Cytophagia</taxon>
        <taxon>Cytophagales</taxon>
        <taxon>Cyclobacteriaceae</taxon>
        <taxon>Algoriphagus</taxon>
    </lineage>
</organism>
<dbReference type="Proteomes" id="UP000249610">
    <property type="component" value="Unassembled WGS sequence"/>
</dbReference>
<gene>
    <name evidence="2" type="ORF">LV83_03249</name>
</gene>
<dbReference type="RefSeq" id="WP_111612585.1">
    <property type="nucleotide sequence ID" value="NZ_QLLK01000010.1"/>
</dbReference>
<dbReference type="AlphaFoldDB" id="A0A327P4T1"/>
<accession>A0A327P4T1</accession>
<evidence type="ECO:0000313" key="2">
    <source>
        <dbReference type="EMBL" id="RAI86693.1"/>
    </source>
</evidence>
<evidence type="ECO:0000256" key="1">
    <source>
        <dbReference type="SAM" id="SignalP"/>
    </source>
</evidence>
<dbReference type="OrthoDB" id="9814627at2"/>
<dbReference type="EMBL" id="QLLK01000010">
    <property type="protein sequence ID" value="RAI86693.1"/>
    <property type="molecule type" value="Genomic_DNA"/>
</dbReference>
<protein>
    <recommendedName>
        <fullName evidence="4">YD repeat-containing protein</fullName>
    </recommendedName>
</protein>
<feature type="chain" id="PRO_5016405540" description="YD repeat-containing protein" evidence="1">
    <location>
        <begin position="26"/>
        <end position="1087"/>
    </location>
</feature>
<proteinExistence type="predicted"/>
<reference evidence="2 3" key="1">
    <citation type="submission" date="2018-06" db="EMBL/GenBank/DDBJ databases">
        <title>Genomic Encyclopedia of Archaeal and Bacterial Type Strains, Phase II (KMG-II): from individual species to whole genera.</title>
        <authorList>
            <person name="Goeker M."/>
        </authorList>
    </citation>
    <scope>NUCLEOTIDE SEQUENCE [LARGE SCALE GENOMIC DNA]</scope>
    <source>
        <strain evidence="2 3">DSM 23446</strain>
    </source>
</reference>
<feature type="signal peptide" evidence="1">
    <location>
        <begin position="1"/>
        <end position="25"/>
    </location>
</feature>
<comment type="caution">
    <text evidence="2">The sequence shown here is derived from an EMBL/GenBank/DDBJ whole genome shotgun (WGS) entry which is preliminary data.</text>
</comment>
<keyword evidence="3" id="KW-1185">Reference proteome</keyword>
<evidence type="ECO:0000313" key="3">
    <source>
        <dbReference type="Proteomes" id="UP000249610"/>
    </source>
</evidence>
<name>A0A327P4T1_9BACT</name>
<keyword evidence="1" id="KW-0732">Signal</keyword>
<sequence>MNRNILFSFATLFIVFSLCVSTSWAQSSSQETDKAKSDTVKKEQEALTMNMFSEPFSSVEPFRKMQVPPSPQMASLGQFGETPVNHSTGVANIGIPIHTVTVNGYSHNIGLSYHGGGIKVNQVSSNVGLGWALNASGVLANTANKIGGDYVQLPTNFSTFNPHTTTTSFPDSRNNVDYMWAHDGLNNCVDTEPDVINFNFGSHSGVMVPVYQDVYREVPYTGLTIVDLGNSYLVIDKNYTQYTFDVVETTYLPPGCPGSLYLESGGCVNVGIYNNSYYLSKVESKEGGVINFFYEDENYSYAINRTEQKYSWITGNGCQADNNLIDVNCIQESSVSGKRLIRIETSENEQVIFKYKTESTGDGTREDLPGAKALQYLEVYNMGDVSPVKKIEFSTSYSSSSGTTGPNHQTAWDKRLKLDQVTVDTDQIYSFAYNGNLSPRLSYDQDYYGYHIYNYVYSAIPTVSTHNPNGANREPQASRVTAGMLNRINYPTGGYSTFEYEQNLVYFSNLNKVGPGVRIKRINSYTDSNVLANYKDYKYISEGTSNSSGLIDNLQSSVNFIDAQNQWQHDLDTGPYKLDCQFFMVSSDDQLSQFMGKTYSVSYSRVEEIMNDGSQGKVVYHFSKIGDIVPNPSVSVASINYDWTYGIPTKTETFKGYGGALEKIEETAYQYKTFVTNNTQFQKSAGPSSFYSFGMKLNRERAEVEPGQQWLFKPAVYNLFKYGYISALVSKTKETKKIFRSGKVFETNVFFSIDSLNSQTTKAVFRDTNTSGEAKSRYYYYTDEIGTQGNYTLYKEPILFLDKKIRGTTEYTVGGGYFPLESINSKRVHSKSYTIDLQDPSSSYSLNLSNPVLSTGIRLVSEVLSYNTKNYPTLIRDNQVKTKILYDHYDSKPVVFLTNFNATDTDLAYTSFESNFKGGWTYTIPSTPLNTPAFTGSTVFAISSNSISKSGLNSSLTYVLTFAVKKNGSETPNLIVKKGTTTVSDSGISNSDINSSWLIYQYKFTGVTSVLIQGSGILVDEVRLQPANTRMQTFGYIPFVGLAYENSQEMLPSNYSYDSQRRLVMSKNGFNERYKQFFYQYKAAFNY</sequence>
<evidence type="ECO:0008006" key="4">
    <source>
        <dbReference type="Google" id="ProtNLM"/>
    </source>
</evidence>